<evidence type="ECO:0000313" key="1">
    <source>
        <dbReference type="EMBL" id="MQS14710.1"/>
    </source>
</evidence>
<name>A0A6N7KT62_9ACTN</name>
<proteinExistence type="predicted"/>
<sequence>MRVDEPLDHPPADNTGPSVFLAAGPDATWQQEALLLLANAAFTGTVFNPVPTSPIADRDAPWRPFGWHQLMLRRSTAALFWNPPGPVMATDLLSRHAFGFLDTAIVVGCDPDMPGPREAKEQFLRAMPWLTVEQSLPDAVNTVLASFATTLPSDTLA</sequence>
<organism evidence="1 2">
    <name type="scientific">Streptomyces kaniharaensis</name>
    <dbReference type="NCBI Taxonomy" id="212423"/>
    <lineage>
        <taxon>Bacteria</taxon>
        <taxon>Bacillati</taxon>
        <taxon>Actinomycetota</taxon>
        <taxon>Actinomycetes</taxon>
        <taxon>Kitasatosporales</taxon>
        <taxon>Streptomycetaceae</taxon>
        <taxon>Streptomyces</taxon>
    </lineage>
</organism>
<dbReference type="Gene3D" id="3.40.50.450">
    <property type="match status" value="1"/>
</dbReference>
<reference evidence="1 2" key="1">
    <citation type="submission" date="2019-09" db="EMBL/GenBank/DDBJ databases">
        <title>Genome Sequences of Streptomyces kaniharaensis ATCC 21070.</title>
        <authorList>
            <person name="Zhu W."/>
            <person name="De Crecy-Lagard V."/>
            <person name="Richards N.G."/>
        </authorList>
    </citation>
    <scope>NUCLEOTIDE SEQUENCE [LARGE SCALE GENOMIC DNA]</scope>
    <source>
        <strain evidence="1 2">SF-557</strain>
    </source>
</reference>
<dbReference type="EMBL" id="WBOF01000001">
    <property type="protein sequence ID" value="MQS14710.1"/>
    <property type="molecule type" value="Genomic_DNA"/>
</dbReference>
<comment type="caution">
    <text evidence="1">The sequence shown here is derived from an EMBL/GenBank/DDBJ whole genome shotgun (WGS) entry which is preliminary data.</text>
</comment>
<dbReference type="RefSeq" id="WP_153463698.1">
    <property type="nucleotide sequence ID" value="NZ_WBOF01000001.1"/>
</dbReference>
<evidence type="ECO:0000313" key="2">
    <source>
        <dbReference type="Proteomes" id="UP000450000"/>
    </source>
</evidence>
<gene>
    <name evidence="1" type="ORF">F7Q99_21195</name>
</gene>
<dbReference type="OrthoDB" id="9805113at2"/>
<accession>A0A6N7KT62</accession>
<protein>
    <recommendedName>
        <fullName evidence="3">Nucleoside 2-deoxyribosyltransferase</fullName>
    </recommendedName>
</protein>
<keyword evidence="2" id="KW-1185">Reference proteome</keyword>
<dbReference type="AlphaFoldDB" id="A0A6N7KT62"/>
<evidence type="ECO:0008006" key="3">
    <source>
        <dbReference type="Google" id="ProtNLM"/>
    </source>
</evidence>
<dbReference type="Proteomes" id="UP000450000">
    <property type="component" value="Unassembled WGS sequence"/>
</dbReference>